<proteinExistence type="predicted"/>
<dbReference type="Proteomes" id="UP000317935">
    <property type="component" value="Chromosome"/>
</dbReference>
<protein>
    <submittedName>
        <fullName evidence="2">Uncharacterized protein</fullName>
    </submittedName>
</protein>
<evidence type="ECO:0000313" key="2">
    <source>
        <dbReference type="EMBL" id="BCD70468.1"/>
    </source>
</evidence>
<gene>
    <name evidence="1" type="ORF">NHP190020_01920</name>
    <name evidence="2" type="ORF">SNTW_11130</name>
</gene>
<accession>A0A6J4CY65</accession>
<keyword evidence="4" id="KW-1185">Reference proteome</keyword>
<evidence type="ECO:0000313" key="3">
    <source>
        <dbReference type="Proteomes" id="UP000317935"/>
    </source>
</evidence>
<evidence type="ECO:0000313" key="4">
    <source>
        <dbReference type="Proteomes" id="UP000509742"/>
    </source>
</evidence>
<reference evidence="2 3" key="1">
    <citation type="submission" date="2019-06" db="EMBL/GenBank/DDBJ databases">
        <title>Complete genome sequence of Helicobacter suis SNTW101c.</title>
        <authorList>
            <person name="Rimbara E."/>
            <person name="Suzuki M."/>
            <person name="Matsui H."/>
            <person name="Nakamura M."/>
            <person name="Mori S."/>
            <person name="Shibayama K."/>
        </authorList>
    </citation>
    <scope>NUCLEOTIDE SEQUENCE [LARGE SCALE GENOMIC DNA]</scope>
    <source>
        <strain evidence="2 3">SNTW101c</strain>
    </source>
</reference>
<sequence length="39" mass="4146">MKKLGSLFLACTLALGGLQAWELTIKAKGAEVAREVPKC</sequence>
<dbReference type="EMBL" id="AP019774">
    <property type="protein sequence ID" value="BCD70468.1"/>
    <property type="molecule type" value="Genomic_DNA"/>
</dbReference>
<dbReference type="Proteomes" id="UP000509742">
    <property type="component" value="Chromosome"/>
</dbReference>
<name>A0A6J4CY65_9HELI</name>
<dbReference type="EMBL" id="AP023036">
    <property type="protein sequence ID" value="BCD45153.1"/>
    <property type="molecule type" value="Genomic_DNA"/>
</dbReference>
<dbReference type="AlphaFoldDB" id="A0A6J4CY65"/>
<evidence type="ECO:0000313" key="1">
    <source>
        <dbReference type="EMBL" id="BCD45153.1"/>
    </source>
</evidence>
<reference evidence="1 4" key="2">
    <citation type="submission" date="2020-04" db="EMBL/GenBank/DDBJ databases">
        <title>Genomic analysis of gastric non-Helicobacter pylori Helicobacters isolated in Japan.</title>
        <authorList>
            <person name="Suzuki M."/>
            <person name="Rimbara E."/>
        </authorList>
    </citation>
    <scope>NUCLEOTIDE SEQUENCE [LARGE SCALE GENOMIC DNA]</scope>
    <source>
        <strain evidence="1 4">NHP19-0020</strain>
    </source>
</reference>
<organism evidence="2 3">
    <name type="scientific">Helicobacter suis</name>
    <dbReference type="NCBI Taxonomy" id="104628"/>
    <lineage>
        <taxon>Bacteria</taxon>
        <taxon>Pseudomonadati</taxon>
        <taxon>Campylobacterota</taxon>
        <taxon>Epsilonproteobacteria</taxon>
        <taxon>Campylobacterales</taxon>
        <taxon>Helicobacteraceae</taxon>
        <taxon>Helicobacter</taxon>
    </lineage>
</organism>